<evidence type="ECO:0000256" key="1">
    <source>
        <dbReference type="SAM" id="Coils"/>
    </source>
</evidence>
<reference evidence="2" key="1">
    <citation type="submission" date="2015-07" db="EMBL/GenBank/DDBJ databases">
        <title>Adaptation to a free-living lifestyle via gene acquisitions in the diplomonad Trepomonas sp. PC1.</title>
        <authorList>
            <person name="Xu F."/>
            <person name="Jerlstrom-Hultqvist J."/>
            <person name="Kolisko M."/>
            <person name="Simpson A.G.B."/>
            <person name="Roger A.J."/>
            <person name="Svard S.G."/>
            <person name="Andersson J.O."/>
        </authorList>
    </citation>
    <scope>NUCLEOTIDE SEQUENCE</scope>
    <source>
        <strain evidence="2">PC1</strain>
    </source>
</reference>
<dbReference type="EMBL" id="GDID01007379">
    <property type="protein sequence ID" value="JAP89227.1"/>
    <property type="molecule type" value="Transcribed_RNA"/>
</dbReference>
<gene>
    <name evidence="2" type="ORF">TPC1_31278</name>
</gene>
<feature type="coiled-coil region" evidence="1">
    <location>
        <begin position="304"/>
        <end position="374"/>
    </location>
</feature>
<feature type="non-terminal residue" evidence="2">
    <location>
        <position position="1"/>
    </location>
</feature>
<feature type="coiled-coil region" evidence="1">
    <location>
        <begin position="99"/>
        <end position="236"/>
    </location>
</feature>
<proteinExistence type="predicted"/>
<evidence type="ECO:0000313" key="2">
    <source>
        <dbReference type="EMBL" id="JAP89227.1"/>
    </source>
</evidence>
<organism evidence="2">
    <name type="scientific">Trepomonas sp. PC1</name>
    <dbReference type="NCBI Taxonomy" id="1076344"/>
    <lineage>
        <taxon>Eukaryota</taxon>
        <taxon>Metamonada</taxon>
        <taxon>Diplomonadida</taxon>
        <taxon>Hexamitidae</taxon>
        <taxon>Hexamitinae</taxon>
        <taxon>Trepomonas</taxon>
    </lineage>
</organism>
<accession>A0A146JXJ1</accession>
<sequence length="380" mass="45497">VSKEVVEMNSEFEQMQDFQMQVTSIIAEMLKELDPDNEVEADYKEKLQNVYQLYLQSISQMMQFKENLQAMTYRVQKQKDFADLETRFLRLQKGSQLQISMLRQQIDQQQEQHQAETQQKDAEMQELLVLLKELQLERPQSQIDANSKLLKAQTQLEVLNQQLKQKDDELQKLQKSLSQFQKQILQQKDEISELKQSLKKKDFEAQNEKEEENEQKLQLKLQIDQLEMKIQQLEQIHAEPIVSSLIQLNNQKENAKFQNFQMEKVFSDQLENTICQEEKQIQTTLDQQFVSQLEKKFFNVSTENQFLWKKNDQLEEQILQLQQRLKEAQEIKEIEAEQETMKIKSQLLQKSYKLEQLQQVFQESEKMIKKAQIKQLQKKK</sequence>
<dbReference type="AlphaFoldDB" id="A0A146JXJ1"/>
<name>A0A146JXJ1_9EUKA</name>
<keyword evidence="1" id="KW-0175">Coiled coil</keyword>
<protein>
    <submittedName>
        <fullName evidence="2">Uncharacterized protein</fullName>
    </submittedName>
</protein>